<dbReference type="InterPro" id="IPR004670">
    <property type="entry name" value="NhaA"/>
</dbReference>
<comment type="function">
    <text evidence="7">Na(+)/H(+) antiporter that extrudes sodium in exchange for external protons.</text>
</comment>
<keyword evidence="5 7" id="KW-0472">Membrane</keyword>
<sequence length="394" mass="41606">MAISTIQSFLKKEEASGIILMFAAVFAMILANSPLASWYDLLLELPVVVAVGSFEIAKPLLLWINDGLMALFFFLVGLELKREFIDGDLSQPGQVALPAIGAVGGMLVPALFYVGLNYDNADALNGWAIPTATDIAFALGILAIVGSKVPLQLKVFLTSLAIFDDLGAIIIIALFYTDQLSMLSLIVAAVVISILFGLNRRGVTTTSTYIFFGIVLWVAVLKSGVHATLAGVVLAFFIPIKGKEGEPSPLKSLEDNLHSMVAFIILPIFAFANAGIDFAGVGLQEVAAPVPLGIILGLVVGKQLGVFGLCFLAIKLGFAKLPANVNWQLLYGSALLCGVGFTMSLFIGSLAFEQGTGNLLFQDRLGIVIGSLISGILGYAVIKHAVAKMPGEAK</sequence>
<feature type="transmembrane region" description="Helical" evidence="7">
    <location>
        <begin position="182"/>
        <end position="198"/>
    </location>
</feature>
<feature type="transmembrane region" description="Helical" evidence="7">
    <location>
        <begin position="59"/>
        <end position="80"/>
    </location>
</feature>
<dbReference type="InterPro" id="IPR023171">
    <property type="entry name" value="Na/H_antiporter_dom_sf"/>
</dbReference>
<reference evidence="8 9" key="1">
    <citation type="journal article" date="2015" name="Genome Announc.">
        <title>Draft Genome Sequences of Marine Isolates of Thalassomonas viridans and Thalassomonas actiniarum.</title>
        <authorList>
            <person name="Olonade I."/>
            <person name="van Zyl L.J."/>
            <person name="Trindade M."/>
        </authorList>
    </citation>
    <scope>NUCLEOTIDE SEQUENCE [LARGE SCALE GENOMIC DNA]</scope>
    <source>
        <strain evidence="8 9">XOM25</strain>
    </source>
</reference>
<feature type="transmembrane region" description="Helical" evidence="7">
    <location>
        <begin position="92"/>
        <end position="115"/>
    </location>
</feature>
<comment type="similarity">
    <text evidence="7">Belongs to the NhaA Na(+)/H(+) (TC 2.A.33) antiporter family.</text>
</comment>
<evidence type="ECO:0000256" key="1">
    <source>
        <dbReference type="ARBA" id="ARBA00004429"/>
    </source>
</evidence>
<evidence type="ECO:0000256" key="4">
    <source>
        <dbReference type="ARBA" id="ARBA00022989"/>
    </source>
</evidence>
<name>A0AAF0C5Q8_9GAMM</name>
<dbReference type="GO" id="GO:0015385">
    <property type="term" value="F:sodium:proton antiporter activity"/>
    <property type="evidence" value="ECO:0007669"/>
    <property type="project" value="UniProtKB-UniRule"/>
</dbReference>
<evidence type="ECO:0000256" key="3">
    <source>
        <dbReference type="ARBA" id="ARBA00022692"/>
    </source>
</evidence>
<feature type="transmembrane region" description="Helical" evidence="7">
    <location>
        <begin position="155"/>
        <end position="176"/>
    </location>
</feature>
<comment type="subcellular location">
    <subcellularLocation>
        <location evidence="1">Cell inner membrane</location>
        <topology evidence="1">Multi-pass membrane protein</topology>
    </subcellularLocation>
    <subcellularLocation>
        <location evidence="7">Cell membrane</location>
        <topology evidence="7">Multi-pass membrane protein</topology>
    </subcellularLocation>
</comment>
<feature type="transmembrane region" description="Helical" evidence="7">
    <location>
        <begin position="210"/>
        <end position="240"/>
    </location>
</feature>
<keyword evidence="7" id="KW-0406">Ion transport</keyword>
<dbReference type="AlphaFoldDB" id="A0AAF0C5Q8"/>
<keyword evidence="7" id="KW-0915">Sodium</keyword>
<accession>A0AAF0C5Q8</accession>
<keyword evidence="3 7" id="KW-0812">Transmembrane</keyword>
<feature type="transmembrane region" description="Helical" evidence="7">
    <location>
        <begin position="364"/>
        <end position="382"/>
    </location>
</feature>
<feature type="transmembrane region" description="Helical" evidence="7">
    <location>
        <begin position="18"/>
        <end position="39"/>
    </location>
</feature>
<dbReference type="RefSeq" id="WP_044837676.1">
    <property type="nucleotide sequence ID" value="NZ_CP059733.1"/>
</dbReference>
<organism evidence="8 9">
    <name type="scientific">Thalassomonas viridans</name>
    <dbReference type="NCBI Taxonomy" id="137584"/>
    <lineage>
        <taxon>Bacteria</taxon>
        <taxon>Pseudomonadati</taxon>
        <taxon>Pseudomonadota</taxon>
        <taxon>Gammaproteobacteria</taxon>
        <taxon>Alteromonadales</taxon>
        <taxon>Colwelliaceae</taxon>
        <taxon>Thalassomonas</taxon>
    </lineage>
</organism>
<keyword evidence="7" id="KW-0050">Antiport</keyword>
<dbReference type="Gene3D" id="1.20.1530.10">
    <property type="entry name" value="Na+/H+ antiporter like domain"/>
    <property type="match status" value="1"/>
</dbReference>
<feature type="transmembrane region" description="Helical" evidence="7">
    <location>
        <begin position="295"/>
        <end position="318"/>
    </location>
</feature>
<feature type="transmembrane region" description="Helical" evidence="7">
    <location>
        <begin position="127"/>
        <end position="146"/>
    </location>
</feature>
<feature type="transmembrane region" description="Helical" evidence="7">
    <location>
        <begin position="330"/>
        <end position="352"/>
    </location>
</feature>
<gene>
    <name evidence="7 8" type="primary">nhaA</name>
    <name evidence="8" type="ORF">SG34_019725</name>
</gene>
<dbReference type="NCBIfam" id="NF007112">
    <property type="entry name" value="PRK09561.1"/>
    <property type="match status" value="1"/>
</dbReference>
<evidence type="ECO:0000256" key="7">
    <source>
        <dbReference type="HAMAP-Rule" id="MF_01844"/>
    </source>
</evidence>
<keyword evidence="2 7" id="KW-1003">Cell membrane</keyword>
<dbReference type="Pfam" id="PF06965">
    <property type="entry name" value="Na_H_antiport_1"/>
    <property type="match status" value="1"/>
</dbReference>
<dbReference type="KEGG" id="tvd:SG34_019725"/>
<comment type="catalytic activity">
    <reaction evidence="7">
        <text>Na(+)(in) + 2 H(+)(out) = Na(+)(out) + 2 H(+)(in)</text>
        <dbReference type="Rhea" id="RHEA:29251"/>
        <dbReference type="ChEBI" id="CHEBI:15378"/>
        <dbReference type="ChEBI" id="CHEBI:29101"/>
    </reaction>
</comment>
<dbReference type="NCBIfam" id="TIGR00773">
    <property type="entry name" value="NhaA"/>
    <property type="match status" value="1"/>
</dbReference>
<protein>
    <recommendedName>
        <fullName evidence="7">Na(+)/H(+) antiporter NhaA</fullName>
    </recommendedName>
    <alternativeName>
        <fullName evidence="7">Sodium/proton antiporter NhaA</fullName>
    </alternativeName>
</protein>
<keyword evidence="7" id="KW-0813">Transport</keyword>
<evidence type="ECO:0000256" key="5">
    <source>
        <dbReference type="ARBA" id="ARBA00023136"/>
    </source>
</evidence>
<keyword evidence="9" id="KW-1185">Reference proteome</keyword>
<dbReference type="PANTHER" id="PTHR30341:SF0">
    <property type="entry name" value="NA(+)_H(+) ANTIPORTER NHAA"/>
    <property type="match status" value="1"/>
</dbReference>
<dbReference type="GO" id="GO:0005886">
    <property type="term" value="C:plasma membrane"/>
    <property type="evidence" value="ECO:0007669"/>
    <property type="project" value="UniProtKB-SubCell"/>
</dbReference>
<dbReference type="EMBL" id="CP059733">
    <property type="protein sequence ID" value="WDE03597.1"/>
    <property type="molecule type" value="Genomic_DNA"/>
</dbReference>
<proteinExistence type="inferred from homology"/>
<evidence type="ECO:0000313" key="8">
    <source>
        <dbReference type="EMBL" id="WDE03597.1"/>
    </source>
</evidence>
<dbReference type="HAMAP" id="MF_01844">
    <property type="entry name" value="NhaA"/>
    <property type="match status" value="1"/>
</dbReference>
<feature type="transmembrane region" description="Helical" evidence="7">
    <location>
        <begin position="260"/>
        <end position="283"/>
    </location>
</feature>
<reference evidence="8 9" key="2">
    <citation type="journal article" date="2022" name="Mar. Drugs">
        <title>Bioassay-Guided Fractionation Leads to the Detection of Cholic Acid Generated by the Rare Thalassomonas sp.</title>
        <authorList>
            <person name="Pheiffer F."/>
            <person name="Schneider Y.K."/>
            <person name="Hansen E.H."/>
            <person name="Andersen J.H."/>
            <person name="Isaksson J."/>
            <person name="Busche T."/>
            <person name="R C."/>
            <person name="Kalinowski J."/>
            <person name="Zyl L.V."/>
            <person name="Trindade M."/>
        </authorList>
    </citation>
    <scope>NUCLEOTIDE SEQUENCE [LARGE SCALE GENOMIC DNA]</scope>
    <source>
        <strain evidence="8 9">XOM25</strain>
    </source>
</reference>
<dbReference type="GO" id="GO:0006885">
    <property type="term" value="P:regulation of pH"/>
    <property type="evidence" value="ECO:0007669"/>
    <property type="project" value="UniProtKB-UniRule"/>
</dbReference>
<evidence type="ECO:0000256" key="2">
    <source>
        <dbReference type="ARBA" id="ARBA00022475"/>
    </source>
</evidence>
<keyword evidence="4 7" id="KW-1133">Transmembrane helix</keyword>
<dbReference type="Proteomes" id="UP000032352">
    <property type="component" value="Chromosome"/>
</dbReference>
<dbReference type="PANTHER" id="PTHR30341">
    <property type="entry name" value="SODIUM ION/PROTON ANTIPORTER NHAA-RELATED"/>
    <property type="match status" value="1"/>
</dbReference>
<evidence type="ECO:0000256" key="6">
    <source>
        <dbReference type="ARBA" id="ARBA00023201"/>
    </source>
</evidence>
<evidence type="ECO:0000313" key="9">
    <source>
        <dbReference type="Proteomes" id="UP000032352"/>
    </source>
</evidence>
<keyword evidence="6 7" id="KW-0739">Sodium transport</keyword>
<dbReference type="NCBIfam" id="NF007111">
    <property type="entry name" value="PRK09560.1"/>
    <property type="match status" value="1"/>
</dbReference>